<proteinExistence type="predicted"/>
<name>A0AAV1C769_OLDCO</name>
<dbReference type="Proteomes" id="UP001161247">
    <property type="component" value="Chromosome 1"/>
</dbReference>
<gene>
    <name evidence="2" type="ORF">OLC1_LOCUS3386</name>
</gene>
<keyword evidence="3" id="KW-1185">Reference proteome</keyword>
<evidence type="ECO:0000313" key="2">
    <source>
        <dbReference type="EMBL" id="CAI9091466.1"/>
    </source>
</evidence>
<keyword evidence="1" id="KW-0472">Membrane</keyword>
<keyword evidence="1" id="KW-1133">Transmembrane helix</keyword>
<feature type="transmembrane region" description="Helical" evidence="1">
    <location>
        <begin position="6"/>
        <end position="26"/>
    </location>
</feature>
<evidence type="ECO:0000256" key="1">
    <source>
        <dbReference type="SAM" id="Phobius"/>
    </source>
</evidence>
<accession>A0AAV1C769</accession>
<organism evidence="2 3">
    <name type="scientific">Oldenlandia corymbosa var. corymbosa</name>
    <dbReference type="NCBI Taxonomy" id="529605"/>
    <lineage>
        <taxon>Eukaryota</taxon>
        <taxon>Viridiplantae</taxon>
        <taxon>Streptophyta</taxon>
        <taxon>Embryophyta</taxon>
        <taxon>Tracheophyta</taxon>
        <taxon>Spermatophyta</taxon>
        <taxon>Magnoliopsida</taxon>
        <taxon>eudicotyledons</taxon>
        <taxon>Gunneridae</taxon>
        <taxon>Pentapetalae</taxon>
        <taxon>asterids</taxon>
        <taxon>lamiids</taxon>
        <taxon>Gentianales</taxon>
        <taxon>Rubiaceae</taxon>
        <taxon>Rubioideae</taxon>
        <taxon>Spermacoceae</taxon>
        <taxon>Hedyotis-Oldenlandia complex</taxon>
        <taxon>Oldenlandia</taxon>
    </lineage>
</organism>
<evidence type="ECO:0000313" key="3">
    <source>
        <dbReference type="Proteomes" id="UP001161247"/>
    </source>
</evidence>
<keyword evidence="1" id="KW-0812">Transmembrane</keyword>
<reference evidence="2" key="1">
    <citation type="submission" date="2023-03" db="EMBL/GenBank/DDBJ databases">
        <authorList>
            <person name="Julca I."/>
        </authorList>
    </citation>
    <scope>NUCLEOTIDE SEQUENCE</scope>
</reference>
<protein>
    <submittedName>
        <fullName evidence="2">OLC1v1026505C1</fullName>
    </submittedName>
</protein>
<dbReference type="EMBL" id="OX459118">
    <property type="protein sequence ID" value="CAI9091466.1"/>
    <property type="molecule type" value="Genomic_DNA"/>
</dbReference>
<dbReference type="AlphaFoldDB" id="A0AAV1C769"/>
<sequence length="101" mass="11282">MAMKAAYLIIYVHIIISFMLIQQGYVREGKGNVVLATRLLMLDHQDLSADDVPSLDAPPSASSLDDHNHHYLMSSKVHKGFKNKKLWPAPPTPATNATQHY</sequence>